<gene>
    <name evidence="2" type="ORF">DFH08DRAFT_353254</name>
</gene>
<accession>A0AAD6ZI32</accession>
<comment type="caution">
    <text evidence="2">The sequence shown here is derived from an EMBL/GenBank/DDBJ whole genome shotgun (WGS) entry which is preliminary data.</text>
</comment>
<dbReference type="EMBL" id="JARIHO010000048">
    <property type="protein sequence ID" value="KAJ7322905.1"/>
    <property type="molecule type" value="Genomic_DNA"/>
</dbReference>
<protein>
    <recommendedName>
        <fullName evidence="4">Secreted protein</fullName>
    </recommendedName>
</protein>
<name>A0AAD6ZI32_9AGAR</name>
<evidence type="ECO:0000256" key="1">
    <source>
        <dbReference type="SAM" id="SignalP"/>
    </source>
</evidence>
<dbReference type="AlphaFoldDB" id="A0AAD6ZI32"/>
<keyword evidence="3" id="KW-1185">Reference proteome</keyword>
<organism evidence="2 3">
    <name type="scientific">Mycena albidolilacea</name>
    <dbReference type="NCBI Taxonomy" id="1033008"/>
    <lineage>
        <taxon>Eukaryota</taxon>
        <taxon>Fungi</taxon>
        <taxon>Dikarya</taxon>
        <taxon>Basidiomycota</taxon>
        <taxon>Agaricomycotina</taxon>
        <taxon>Agaricomycetes</taxon>
        <taxon>Agaricomycetidae</taxon>
        <taxon>Agaricales</taxon>
        <taxon>Marasmiineae</taxon>
        <taxon>Mycenaceae</taxon>
        <taxon>Mycena</taxon>
    </lineage>
</organism>
<evidence type="ECO:0008006" key="4">
    <source>
        <dbReference type="Google" id="ProtNLM"/>
    </source>
</evidence>
<dbReference type="Proteomes" id="UP001218218">
    <property type="component" value="Unassembled WGS sequence"/>
</dbReference>
<evidence type="ECO:0000313" key="2">
    <source>
        <dbReference type="EMBL" id="KAJ7322905.1"/>
    </source>
</evidence>
<evidence type="ECO:0000313" key="3">
    <source>
        <dbReference type="Proteomes" id="UP001218218"/>
    </source>
</evidence>
<sequence>MLFLPSISMLLALLAPMQSAAAPLGLALDSIARYGPAGGSDTQSPRCLYPRQHDTASSAVSTPVASSTDGAAHTVTITVMASVFPTETAVPPSSA</sequence>
<keyword evidence="1" id="KW-0732">Signal</keyword>
<proteinExistence type="predicted"/>
<feature type="chain" id="PRO_5042253738" description="Secreted protein" evidence="1">
    <location>
        <begin position="22"/>
        <end position="95"/>
    </location>
</feature>
<reference evidence="2" key="1">
    <citation type="submission" date="2023-03" db="EMBL/GenBank/DDBJ databases">
        <title>Massive genome expansion in bonnet fungi (Mycena s.s.) driven by repeated elements and novel gene families across ecological guilds.</title>
        <authorList>
            <consortium name="Lawrence Berkeley National Laboratory"/>
            <person name="Harder C.B."/>
            <person name="Miyauchi S."/>
            <person name="Viragh M."/>
            <person name="Kuo A."/>
            <person name="Thoen E."/>
            <person name="Andreopoulos B."/>
            <person name="Lu D."/>
            <person name="Skrede I."/>
            <person name="Drula E."/>
            <person name="Henrissat B."/>
            <person name="Morin E."/>
            <person name="Kohler A."/>
            <person name="Barry K."/>
            <person name="LaButti K."/>
            <person name="Morin E."/>
            <person name="Salamov A."/>
            <person name="Lipzen A."/>
            <person name="Mereny Z."/>
            <person name="Hegedus B."/>
            <person name="Baldrian P."/>
            <person name="Stursova M."/>
            <person name="Weitz H."/>
            <person name="Taylor A."/>
            <person name="Grigoriev I.V."/>
            <person name="Nagy L.G."/>
            <person name="Martin F."/>
            <person name="Kauserud H."/>
        </authorList>
    </citation>
    <scope>NUCLEOTIDE SEQUENCE</scope>
    <source>
        <strain evidence="2">CBHHK002</strain>
    </source>
</reference>
<feature type="signal peptide" evidence="1">
    <location>
        <begin position="1"/>
        <end position="21"/>
    </location>
</feature>